<comment type="caution">
    <text evidence="1">The sequence shown here is derived from an EMBL/GenBank/DDBJ whole genome shotgun (WGS) entry which is preliminary data.</text>
</comment>
<protein>
    <recommendedName>
        <fullName evidence="3">F-box domain-containing protein</fullName>
    </recommendedName>
</protein>
<organism evidence="1 2">
    <name type="scientific">Hypsizygus marmoreus</name>
    <name type="common">White beech mushroom</name>
    <name type="synonym">Agaricus marmoreus</name>
    <dbReference type="NCBI Taxonomy" id="39966"/>
    <lineage>
        <taxon>Eukaryota</taxon>
        <taxon>Fungi</taxon>
        <taxon>Dikarya</taxon>
        <taxon>Basidiomycota</taxon>
        <taxon>Agaricomycotina</taxon>
        <taxon>Agaricomycetes</taxon>
        <taxon>Agaricomycetidae</taxon>
        <taxon>Agaricales</taxon>
        <taxon>Tricholomatineae</taxon>
        <taxon>Lyophyllaceae</taxon>
        <taxon>Hypsizygus</taxon>
    </lineage>
</organism>
<gene>
    <name evidence="1" type="ORF">Hypma_004369</name>
</gene>
<reference evidence="1" key="1">
    <citation type="submission" date="2018-04" db="EMBL/GenBank/DDBJ databases">
        <title>Whole genome sequencing of Hypsizygus marmoreus.</title>
        <authorList>
            <person name="Choi I.-G."/>
            <person name="Min B."/>
            <person name="Kim J.-G."/>
            <person name="Kim S."/>
            <person name="Oh Y.-L."/>
            <person name="Kong W.-S."/>
            <person name="Park H."/>
            <person name="Jeong J."/>
            <person name="Song E.-S."/>
        </authorList>
    </citation>
    <scope>NUCLEOTIDE SEQUENCE [LARGE SCALE GENOMIC DNA]</scope>
    <source>
        <strain evidence="1">51987-8</strain>
    </source>
</reference>
<dbReference type="Proteomes" id="UP000076154">
    <property type="component" value="Unassembled WGS sequence"/>
</dbReference>
<dbReference type="EMBL" id="LUEZ02000017">
    <property type="protein sequence ID" value="RDB27413.1"/>
    <property type="molecule type" value="Genomic_DNA"/>
</dbReference>
<evidence type="ECO:0008006" key="3">
    <source>
        <dbReference type="Google" id="ProtNLM"/>
    </source>
</evidence>
<keyword evidence="2" id="KW-1185">Reference proteome</keyword>
<dbReference type="OrthoDB" id="3061893at2759"/>
<proteinExistence type="predicted"/>
<dbReference type="AlphaFoldDB" id="A0A369K6D7"/>
<sequence length="386" mass="44189">MSTNLSTLPPDLRIDILYLFVAGSRNEWADCITLSLVCRSLNETCGTVLFRSYHLDLRVPQHPKPYPPGSARDIWDEELIRIRLAHLQSKAQFVRILNVTDVGGPFELRDDSLGSELAPFPIKYMLELLTTLRMLPNVTSVTFTTAMSPKVKAVVPVDLWDWLASINLLNLSFLGNFVAPPDVMFQPLEGVNKLTIYPASLLNKLILDAVPTNRVHLAYSEDHELFLYKPTHPQLHTIDIEIDVLGRQFPEPIFDFSEVPHAAIEVDASFHVDYKFSIPNAWREAKTKLQKMFFEDLSGLDVDRFKTTCVRIVRSPKAEWKPEKQDHIGGEEEDEREAERMQAYYEMKARDSYDQWVSPVILKRDVIFYCIKCFIDIANCKGNVTG</sequence>
<evidence type="ECO:0000313" key="2">
    <source>
        <dbReference type="Proteomes" id="UP000076154"/>
    </source>
</evidence>
<accession>A0A369K6D7</accession>
<evidence type="ECO:0000313" key="1">
    <source>
        <dbReference type="EMBL" id="RDB27413.1"/>
    </source>
</evidence>
<dbReference type="InParanoid" id="A0A369K6D7"/>
<name>A0A369K6D7_HYPMA</name>